<evidence type="ECO:0000313" key="3">
    <source>
        <dbReference type="EMBL" id="OTP27211.1"/>
    </source>
</evidence>
<organism evidence="3 4">
    <name type="scientific">Enterococcus mundtii</name>
    <dbReference type="NCBI Taxonomy" id="53346"/>
    <lineage>
        <taxon>Bacteria</taxon>
        <taxon>Bacillati</taxon>
        <taxon>Bacillota</taxon>
        <taxon>Bacilli</taxon>
        <taxon>Lactobacillales</taxon>
        <taxon>Enterococcaceae</taxon>
        <taxon>Enterococcus</taxon>
    </lineage>
</organism>
<dbReference type="EMBL" id="BJWA01000001">
    <property type="protein sequence ID" value="GEL78871.1"/>
    <property type="molecule type" value="Genomic_DNA"/>
</dbReference>
<dbReference type="RefSeq" id="WP_071867244.1">
    <property type="nucleotide sequence ID" value="NZ_BJWA01000001.1"/>
</dbReference>
<dbReference type="Pfam" id="PF01966">
    <property type="entry name" value="HD"/>
    <property type="match status" value="1"/>
</dbReference>
<feature type="domain" description="HD/PDEase" evidence="1">
    <location>
        <begin position="19"/>
        <end position="135"/>
    </location>
</feature>
<evidence type="ECO:0000313" key="4">
    <source>
        <dbReference type="Proteomes" id="UP000195024"/>
    </source>
</evidence>
<gene>
    <name evidence="3" type="ORF">A5802_000946</name>
    <name evidence="2" type="ORF">EMU01_00150</name>
</gene>
<dbReference type="AlphaFoldDB" id="A0A1I4IVX2"/>
<dbReference type="PANTHER" id="PTHR33594:SF1">
    <property type="entry name" value="HD_PDEASE DOMAIN-CONTAINING PROTEIN"/>
    <property type="match status" value="1"/>
</dbReference>
<dbReference type="EMBL" id="NGMS01000001">
    <property type="protein sequence ID" value="OTP27211.1"/>
    <property type="molecule type" value="Genomic_DNA"/>
</dbReference>
<dbReference type="Gene3D" id="1.20.58.1910">
    <property type="match status" value="1"/>
</dbReference>
<proteinExistence type="predicted"/>
<dbReference type="SMART" id="SM00471">
    <property type="entry name" value="HDc"/>
    <property type="match status" value="1"/>
</dbReference>
<dbReference type="GeneID" id="60999242"/>
<evidence type="ECO:0000313" key="2">
    <source>
        <dbReference type="EMBL" id="GEL78871.1"/>
    </source>
</evidence>
<reference evidence="2 5" key="2">
    <citation type="submission" date="2019-07" db="EMBL/GenBank/DDBJ databases">
        <title>Whole genome shotgun sequence of Enterococcus mundtii NBRC 100490.</title>
        <authorList>
            <person name="Hosoyama A."/>
            <person name="Uohara A."/>
            <person name="Ohji S."/>
            <person name="Ichikawa N."/>
        </authorList>
    </citation>
    <scope>NUCLEOTIDE SEQUENCE [LARGE SCALE GENOMIC DNA]</scope>
    <source>
        <strain evidence="2 5">NBRC 100490</strain>
    </source>
</reference>
<sequence>MDKLSEIANYSMAQLSLDRSGHGVDHTNRVVELSRQVLETLPQADSFITLAAAYLHDTIDDKVVEDEEQAKEGLRVFLANIGVAESEIHQIFHIIENMSFSKSLSDNVELSLEGKIVQDADRLEALGAMGILRTAYYGGHKGHPIFDPVIQPINYTNKQEYRKGSTVINHFYEKLLLLPDQMNTEFAKQEAKRREAFMREFLEEFYKEWFVGEDSLDAQTWRNR</sequence>
<dbReference type="Proteomes" id="UP000195024">
    <property type="component" value="Unassembled WGS sequence"/>
</dbReference>
<reference evidence="3 4" key="1">
    <citation type="submission" date="2017-05" db="EMBL/GenBank/DDBJ databases">
        <title>The Genome Sequence of Enterococcus mundtii 6B1_DIV0119.</title>
        <authorList>
            <consortium name="The Broad Institute Genomics Platform"/>
            <consortium name="The Broad Institute Genomic Center for Infectious Diseases"/>
            <person name="Earl A."/>
            <person name="Manson A."/>
            <person name="Schwartman J."/>
            <person name="Gilmore M."/>
            <person name="Abouelleil A."/>
            <person name="Cao P."/>
            <person name="Chapman S."/>
            <person name="Cusick C."/>
            <person name="Shea T."/>
            <person name="Young S."/>
            <person name="Neafsey D."/>
            <person name="Nusbaum C."/>
            <person name="Birren B."/>
        </authorList>
    </citation>
    <scope>NUCLEOTIDE SEQUENCE [LARGE SCALE GENOMIC DNA]</scope>
    <source>
        <strain evidence="3 4">6B1_DIV0119</strain>
    </source>
</reference>
<dbReference type="InterPro" id="IPR003607">
    <property type="entry name" value="HD/PDEase_dom"/>
</dbReference>
<accession>A0A1I4IVX2</accession>
<evidence type="ECO:0000259" key="1">
    <source>
        <dbReference type="SMART" id="SM00471"/>
    </source>
</evidence>
<comment type="caution">
    <text evidence="3">The sequence shown here is derived from an EMBL/GenBank/DDBJ whole genome shotgun (WGS) entry which is preliminary data.</text>
</comment>
<keyword evidence="5" id="KW-1185">Reference proteome</keyword>
<dbReference type="Gene3D" id="1.10.472.50">
    <property type="entry name" value="HD-domain/PDEase-like"/>
    <property type="match status" value="1"/>
</dbReference>
<dbReference type="PANTHER" id="PTHR33594">
    <property type="entry name" value="SUPERFAMILY HYDROLASE, PUTATIVE (AFU_ORTHOLOGUE AFUA_1G03035)-RELATED"/>
    <property type="match status" value="1"/>
</dbReference>
<name>A0A1I4IVX2_ENTMU</name>
<dbReference type="Proteomes" id="UP000321175">
    <property type="component" value="Unassembled WGS sequence"/>
</dbReference>
<dbReference type="InterPro" id="IPR006674">
    <property type="entry name" value="HD_domain"/>
</dbReference>
<evidence type="ECO:0000313" key="5">
    <source>
        <dbReference type="Proteomes" id="UP000321175"/>
    </source>
</evidence>
<protein>
    <submittedName>
        <fullName evidence="2">Metal-dependent phosphohydrolase</fullName>
    </submittedName>
</protein>
<dbReference type="CDD" id="cd00077">
    <property type="entry name" value="HDc"/>
    <property type="match status" value="1"/>
</dbReference>
<dbReference type="SUPFAM" id="SSF109604">
    <property type="entry name" value="HD-domain/PDEase-like"/>
    <property type="match status" value="1"/>
</dbReference>